<organism evidence="2 3">
    <name type="scientific">Pseudo-nitzschia multistriata</name>
    <dbReference type="NCBI Taxonomy" id="183589"/>
    <lineage>
        <taxon>Eukaryota</taxon>
        <taxon>Sar</taxon>
        <taxon>Stramenopiles</taxon>
        <taxon>Ochrophyta</taxon>
        <taxon>Bacillariophyta</taxon>
        <taxon>Bacillariophyceae</taxon>
        <taxon>Bacillariophycidae</taxon>
        <taxon>Bacillariales</taxon>
        <taxon>Bacillariaceae</taxon>
        <taxon>Pseudo-nitzschia</taxon>
    </lineage>
</organism>
<feature type="region of interest" description="Disordered" evidence="1">
    <location>
        <begin position="1"/>
        <end position="33"/>
    </location>
</feature>
<proteinExistence type="predicted"/>
<dbReference type="Proteomes" id="UP000291116">
    <property type="component" value="Unassembled WGS sequence"/>
</dbReference>
<gene>
    <name evidence="2" type="ORF">PSNMU_V1.4_AUG-EV-PASAV3_0008330</name>
</gene>
<accession>A0A448YWH4</accession>
<feature type="compositionally biased region" description="Basic and acidic residues" evidence="1">
    <location>
        <begin position="17"/>
        <end position="31"/>
    </location>
</feature>
<keyword evidence="3" id="KW-1185">Reference proteome</keyword>
<sequence length="67" mass="7529">MLTKHNHPFQGKQKQPSAEKTKHNNHDEHGTEGTLVPMKDITLACDRVGCGMLHFTTWFGLARVVVC</sequence>
<protein>
    <submittedName>
        <fullName evidence="2">Uncharacterized protein</fullName>
    </submittedName>
</protein>
<evidence type="ECO:0000313" key="2">
    <source>
        <dbReference type="EMBL" id="VEU34138.1"/>
    </source>
</evidence>
<name>A0A448YWH4_9STRA</name>
<evidence type="ECO:0000256" key="1">
    <source>
        <dbReference type="SAM" id="MobiDB-lite"/>
    </source>
</evidence>
<dbReference type="AlphaFoldDB" id="A0A448YWH4"/>
<dbReference type="EMBL" id="CAACVS010000019">
    <property type="protein sequence ID" value="VEU34138.1"/>
    <property type="molecule type" value="Genomic_DNA"/>
</dbReference>
<reference evidence="2 3" key="1">
    <citation type="submission" date="2019-01" db="EMBL/GenBank/DDBJ databases">
        <authorList>
            <person name="Ferrante I. M."/>
        </authorList>
    </citation>
    <scope>NUCLEOTIDE SEQUENCE [LARGE SCALE GENOMIC DNA]</scope>
    <source>
        <strain evidence="2 3">B856</strain>
    </source>
</reference>
<evidence type="ECO:0000313" key="3">
    <source>
        <dbReference type="Proteomes" id="UP000291116"/>
    </source>
</evidence>